<evidence type="ECO:0000256" key="8">
    <source>
        <dbReference type="PIRNR" id="PIRNR038981"/>
    </source>
</evidence>
<protein>
    <recommendedName>
        <fullName evidence="8">Gustatory receptor</fullName>
    </recommendedName>
</protein>
<feature type="transmembrane region" description="Helical" evidence="9">
    <location>
        <begin position="164"/>
        <end position="184"/>
    </location>
</feature>
<dbReference type="EMBL" id="KU523690">
    <property type="protein sequence ID" value="APZ81512.1"/>
    <property type="molecule type" value="mRNA"/>
</dbReference>
<feature type="transmembrane region" description="Helical" evidence="9">
    <location>
        <begin position="37"/>
        <end position="58"/>
    </location>
</feature>
<accession>A0A2I4PH97</accession>
<evidence type="ECO:0000256" key="7">
    <source>
        <dbReference type="ARBA" id="ARBA00023170"/>
    </source>
</evidence>
<dbReference type="GO" id="GO:0005886">
    <property type="term" value="C:plasma membrane"/>
    <property type="evidence" value="ECO:0007669"/>
    <property type="project" value="UniProtKB-SubCell"/>
</dbReference>
<evidence type="ECO:0000256" key="3">
    <source>
        <dbReference type="ARBA" id="ARBA00022475"/>
    </source>
</evidence>
<dbReference type="GO" id="GO:0008527">
    <property type="term" value="F:taste receptor activity"/>
    <property type="evidence" value="ECO:0007669"/>
    <property type="project" value="InterPro"/>
</dbReference>
<feature type="transmembrane region" description="Helical" evidence="9">
    <location>
        <begin position="339"/>
        <end position="362"/>
    </location>
</feature>
<comment type="subcellular location">
    <subcellularLocation>
        <location evidence="1">Cell membrane</location>
        <topology evidence="1">Multi-pass membrane protein</topology>
    </subcellularLocation>
</comment>
<keyword evidence="7 8" id="KW-0675">Receptor</keyword>
<name>A0A2I4PH97_ADELI</name>
<evidence type="ECO:0000256" key="9">
    <source>
        <dbReference type="SAM" id="Phobius"/>
    </source>
</evidence>
<dbReference type="InterPro" id="IPR009318">
    <property type="entry name" value="Gustatory_rcpt"/>
</dbReference>
<feature type="transmembrane region" description="Helical" evidence="9">
    <location>
        <begin position="243"/>
        <end position="261"/>
    </location>
</feature>
<reference evidence="10" key="1">
    <citation type="submission" date="2016-01" db="EMBL/GenBank/DDBJ databases">
        <title>Candidate chemosensory genes identified in Adelphocoris lineolatus (Goeze) (Hemiptera: Miridae) by antennal transcriptome analysis.</title>
        <authorList>
            <person name="Xiao Y."/>
        </authorList>
    </citation>
    <scope>NUCLEOTIDE SEQUENCE</scope>
</reference>
<organism evidence="10">
    <name type="scientific">Adelphocoris lineolatus</name>
    <name type="common">Alfalfa plant bug</name>
    <dbReference type="NCBI Taxonomy" id="236346"/>
    <lineage>
        <taxon>Eukaryota</taxon>
        <taxon>Metazoa</taxon>
        <taxon>Ecdysozoa</taxon>
        <taxon>Arthropoda</taxon>
        <taxon>Hexapoda</taxon>
        <taxon>Insecta</taxon>
        <taxon>Pterygota</taxon>
        <taxon>Neoptera</taxon>
        <taxon>Paraneoptera</taxon>
        <taxon>Hemiptera</taxon>
        <taxon>Heteroptera</taxon>
        <taxon>Panheteroptera</taxon>
        <taxon>Cimicomorpha</taxon>
        <taxon>Miridae</taxon>
        <taxon>Mirini</taxon>
        <taxon>Adelphocoris</taxon>
    </lineage>
</organism>
<dbReference type="GO" id="GO:0007165">
    <property type="term" value="P:signal transduction"/>
    <property type="evidence" value="ECO:0007669"/>
    <property type="project" value="UniProtKB-KW"/>
</dbReference>
<sequence length="389" mass="43844">MRPVLLVSQFIGVFPICGVLGSDHTQLKYSKFSFKSLVSMTVMTATSVLAATTTLLVIREGLTYKAAGDIVYTLANASSMIAFYNLAKRWKSLMGKWAAVEDSMAGLPTVNVSRSIQILTAYVVCASMCEHTMAILYNRSPCIISLETYYKECFRHVFSFTKYALWKGILASLLGFYMVSAWNFTDLFLMTLSIALSSRFKQFNLELESIMHLDMDAKYWMKMRGIYNKLALLTKLVDANVSTLIWISFINNLFFVCLQLLHTTDPFQSIPKMIYSIISFSHLVFRACAVCMTAADVYHSSKAPMAILFSVPSSSYNIEVQRMTLQVSMENLSLSGCRFFFITRTLMLTVAGTIATYEIVLLQFRNISPDFSETTAINCTGLYSDDIYE</sequence>
<dbReference type="GO" id="GO:0050916">
    <property type="term" value="P:sensory perception of sweet taste"/>
    <property type="evidence" value="ECO:0007669"/>
    <property type="project" value="UniProtKB-ARBA"/>
</dbReference>
<keyword evidence="6 9" id="KW-0472">Membrane</keyword>
<dbReference type="PIRSF" id="PIRSF038981">
    <property type="entry name" value="GRP"/>
    <property type="match status" value="1"/>
</dbReference>
<evidence type="ECO:0000256" key="5">
    <source>
        <dbReference type="ARBA" id="ARBA00022989"/>
    </source>
</evidence>
<keyword evidence="4 9" id="KW-0812">Transmembrane</keyword>
<dbReference type="Pfam" id="PF06151">
    <property type="entry name" value="Trehalose_recp"/>
    <property type="match status" value="1"/>
</dbReference>
<evidence type="ECO:0000313" key="10">
    <source>
        <dbReference type="EMBL" id="APZ81512.1"/>
    </source>
</evidence>
<proteinExistence type="evidence at transcript level"/>
<evidence type="ECO:0000256" key="6">
    <source>
        <dbReference type="ARBA" id="ARBA00023136"/>
    </source>
</evidence>
<keyword evidence="3" id="KW-1003">Cell membrane</keyword>
<evidence type="ECO:0000256" key="2">
    <source>
        <dbReference type="ARBA" id="ARBA00005327"/>
    </source>
</evidence>
<dbReference type="AlphaFoldDB" id="A0A2I4PH97"/>
<dbReference type="PANTHER" id="PTHR21421">
    <property type="entry name" value="GUSTATORY RECEPTOR"/>
    <property type="match status" value="1"/>
</dbReference>
<keyword evidence="8" id="KW-0807">Transducer</keyword>
<comment type="function">
    <text evidence="8">Plays a role in the sugar gustatory response.</text>
</comment>
<feature type="transmembrane region" description="Helical" evidence="9">
    <location>
        <begin position="273"/>
        <end position="295"/>
    </location>
</feature>
<dbReference type="PANTHER" id="PTHR21421:SF29">
    <property type="entry name" value="GUSTATORY RECEPTOR 5A FOR TREHALOSE-RELATED"/>
    <property type="match status" value="1"/>
</dbReference>
<keyword evidence="5 9" id="KW-1133">Transmembrane helix</keyword>
<evidence type="ECO:0000256" key="1">
    <source>
        <dbReference type="ARBA" id="ARBA00004651"/>
    </source>
</evidence>
<evidence type="ECO:0000256" key="4">
    <source>
        <dbReference type="ARBA" id="ARBA00022692"/>
    </source>
</evidence>
<comment type="similarity">
    <text evidence="2">Belongs to the insect chemoreceptor superfamily. Gustatory receptor (GR) family. Gr5a subfamily.</text>
</comment>